<reference evidence="9 10" key="1">
    <citation type="submission" date="2013-11" db="EMBL/GenBank/DDBJ databases">
        <title>Genome sequencing of Stegodyphus mimosarum.</title>
        <authorList>
            <person name="Bechsgaard J."/>
        </authorList>
    </citation>
    <scope>NUCLEOTIDE SEQUENCE [LARGE SCALE GENOMIC DNA]</scope>
</reference>
<dbReference type="InterPro" id="IPR045089">
    <property type="entry name" value="PGGT1B-like"/>
</dbReference>
<evidence type="ECO:0000256" key="2">
    <source>
        <dbReference type="ARBA" id="ARBA00010497"/>
    </source>
</evidence>
<keyword evidence="5" id="KW-0479">Metal-binding</keyword>
<evidence type="ECO:0000259" key="8">
    <source>
        <dbReference type="Pfam" id="PF00432"/>
    </source>
</evidence>
<dbReference type="AlphaFoldDB" id="A0A087TB37"/>
<evidence type="ECO:0000256" key="3">
    <source>
        <dbReference type="ARBA" id="ARBA00022602"/>
    </source>
</evidence>
<gene>
    <name evidence="9" type="ORF">X975_04692</name>
</gene>
<evidence type="ECO:0000256" key="7">
    <source>
        <dbReference type="ARBA" id="ARBA00022833"/>
    </source>
</evidence>
<dbReference type="PANTHER" id="PTHR11774">
    <property type="entry name" value="GERANYLGERANYL TRANSFERASE TYPE BETA SUBUNIT"/>
    <property type="match status" value="1"/>
</dbReference>
<comment type="cofactor">
    <cofactor evidence="1">
        <name>Zn(2+)</name>
        <dbReference type="ChEBI" id="CHEBI:29105"/>
    </cofactor>
</comment>
<sequence>MTYAALCTLIILGDDLSRVDKKNIVTSLRKLQLPDGSFRPMNIECESDMRFVYCAACICYILQDWSGMDVEKTIAYIKLSRNYDGGIGQGPGLESHGGSTFCAIATLWMLGRLENTFSEEELKHLKRWLVFRQEHGFHGRPNKPDDSCYSFWVGATLKLLNCYHFVNYPEVLKFVLSTQDDVTGGIAKWVDYVPDMLHTYLGISGLFLYNEGSIPRVHPALNISQRAADFLHCLHQKW</sequence>
<dbReference type="Proteomes" id="UP000054359">
    <property type="component" value="Unassembled WGS sequence"/>
</dbReference>
<proteinExistence type="inferred from homology"/>
<keyword evidence="7" id="KW-0862">Zinc</keyword>
<evidence type="ECO:0000256" key="1">
    <source>
        <dbReference type="ARBA" id="ARBA00001947"/>
    </source>
</evidence>
<evidence type="ECO:0000256" key="6">
    <source>
        <dbReference type="ARBA" id="ARBA00022737"/>
    </source>
</evidence>
<protein>
    <submittedName>
        <fullName evidence="9">Geranylgeranyl transferase type-1 subunit beta</fullName>
    </submittedName>
</protein>
<organism evidence="9 10">
    <name type="scientific">Stegodyphus mimosarum</name>
    <name type="common">African social velvet spider</name>
    <dbReference type="NCBI Taxonomy" id="407821"/>
    <lineage>
        <taxon>Eukaryota</taxon>
        <taxon>Metazoa</taxon>
        <taxon>Ecdysozoa</taxon>
        <taxon>Arthropoda</taxon>
        <taxon>Chelicerata</taxon>
        <taxon>Arachnida</taxon>
        <taxon>Araneae</taxon>
        <taxon>Araneomorphae</taxon>
        <taxon>Entelegynae</taxon>
        <taxon>Eresoidea</taxon>
        <taxon>Eresidae</taxon>
        <taxon>Stegodyphus</taxon>
    </lineage>
</organism>
<dbReference type="GO" id="GO:0004662">
    <property type="term" value="F:CAAX-protein geranylgeranyltransferase activity"/>
    <property type="evidence" value="ECO:0007669"/>
    <property type="project" value="TreeGrafter"/>
</dbReference>
<evidence type="ECO:0000313" key="10">
    <source>
        <dbReference type="Proteomes" id="UP000054359"/>
    </source>
</evidence>
<evidence type="ECO:0000256" key="4">
    <source>
        <dbReference type="ARBA" id="ARBA00022679"/>
    </source>
</evidence>
<dbReference type="Pfam" id="PF00432">
    <property type="entry name" value="Prenyltrans"/>
    <property type="match status" value="1"/>
</dbReference>
<dbReference type="GO" id="GO:0005953">
    <property type="term" value="C:CAAX-protein geranylgeranyltransferase complex"/>
    <property type="evidence" value="ECO:0007669"/>
    <property type="project" value="TreeGrafter"/>
</dbReference>
<evidence type="ECO:0000256" key="5">
    <source>
        <dbReference type="ARBA" id="ARBA00022723"/>
    </source>
</evidence>
<name>A0A087TB37_STEMI</name>
<keyword evidence="4 9" id="KW-0808">Transferase</keyword>
<feature type="domain" description="Prenyltransferase alpha-alpha toroid" evidence="8">
    <location>
        <begin position="1"/>
        <end position="223"/>
    </location>
</feature>
<keyword evidence="6" id="KW-0677">Repeat</keyword>
<dbReference type="GO" id="GO:0046872">
    <property type="term" value="F:metal ion binding"/>
    <property type="evidence" value="ECO:0007669"/>
    <property type="project" value="UniProtKB-KW"/>
</dbReference>
<dbReference type="OrthoDB" id="24893at2759"/>
<dbReference type="EMBL" id="KK114391">
    <property type="protein sequence ID" value="KFM62326.1"/>
    <property type="molecule type" value="Genomic_DNA"/>
</dbReference>
<evidence type="ECO:0000313" key="9">
    <source>
        <dbReference type="EMBL" id="KFM62326.1"/>
    </source>
</evidence>
<feature type="non-terminal residue" evidence="9">
    <location>
        <position position="238"/>
    </location>
</feature>
<dbReference type="PANTHER" id="PTHR11774:SF4">
    <property type="entry name" value="GERANYLGERANYL TRANSFERASE TYPE-1 SUBUNIT BETA"/>
    <property type="match status" value="1"/>
</dbReference>
<comment type="similarity">
    <text evidence="2">Belongs to the protein prenyltransferase subunit beta family.</text>
</comment>
<keyword evidence="3" id="KW-0637">Prenyltransferase</keyword>
<dbReference type="InterPro" id="IPR008930">
    <property type="entry name" value="Terpenoid_cyclase/PrenylTrfase"/>
</dbReference>
<dbReference type="InterPro" id="IPR001330">
    <property type="entry name" value="Prenyltrans"/>
</dbReference>
<accession>A0A087TB37</accession>
<dbReference type="SUPFAM" id="SSF48239">
    <property type="entry name" value="Terpenoid cyclases/Protein prenyltransferases"/>
    <property type="match status" value="1"/>
</dbReference>
<dbReference type="Gene3D" id="1.50.10.20">
    <property type="match status" value="1"/>
</dbReference>
<dbReference type="STRING" id="407821.A0A087TB37"/>
<keyword evidence="10" id="KW-1185">Reference proteome</keyword>
<dbReference type="OMA" id="CHKTFLP"/>